<dbReference type="SUPFAM" id="SSF46565">
    <property type="entry name" value="Chaperone J-domain"/>
    <property type="match status" value="1"/>
</dbReference>
<dbReference type="InterPro" id="IPR018253">
    <property type="entry name" value="DnaJ_domain_CS"/>
</dbReference>
<sequence length="392" mass="40560">MSASSDDYYKVLGVSRDASDAEIKKAYRKLAIKHHPDKNPDNREAAEEKFKAVANAYQVLSDKEKRKIYDQFGKAGLEGGMPGGGGGGGFSGGMPGGMGGMPGGMHFSSADDIFKDFFGSSDPFQAFFSGGMGGMGGGMGGMGGGMGGPGIQFQTMGGGPGGFSFQQGSSPFGGMGGMGGMPGGMGGMGGMPGGMGGMQGGMPGGFGGFGGMPGGMGGFPQQQGNAGPPPPGVFKPNTIVMLKGLTSKPQYNGTEGRIARFDPSKSRYIVQLDEGDGELSLRRENLQQWVDGVELTGVASKPALNGQRGLLFDYNAAKHRCSVRTPQGSMSFQMTSIILPVGTVVQVVNLSSTPKYNGRWGTITNVDRGAGRYTVALSDSENVRLRYEKVHP</sequence>
<evidence type="ECO:0000259" key="2">
    <source>
        <dbReference type="PROSITE" id="PS50076"/>
    </source>
</evidence>
<dbReference type="GO" id="GO:0005634">
    <property type="term" value="C:nucleus"/>
    <property type="evidence" value="ECO:0007669"/>
    <property type="project" value="TreeGrafter"/>
</dbReference>
<keyword evidence="1" id="KW-0143">Chaperone</keyword>
<proteinExistence type="predicted"/>
<dbReference type="InParanoid" id="A0A2R5G905"/>
<dbReference type="OrthoDB" id="10250354at2759"/>
<dbReference type="EMBL" id="BEYU01000032">
    <property type="protein sequence ID" value="GBG27527.1"/>
    <property type="molecule type" value="Genomic_DNA"/>
</dbReference>
<comment type="caution">
    <text evidence="3">The sequence shown here is derived from an EMBL/GenBank/DDBJ whole genome shotgun (WGS) entry which is preliminary data.</text>
</comment>
<protein>
    <submittedName>
        <fullName evidence="3">DnaJ family protein</fullName>
    </submittedName>
</protein>
<dbReference type="SMART" id="SM00271">
    <property type="entry name" value="DnaJ"/>
    <property type="match status" value="1"/>
</dbReference>
<evidence type="ECO:0000313" key="4">
    <source>
        <dbReference type="Proteomes" id="UP000241890"/>
    </source>
</evidence>
<dbReference type="GO" id="GO:0044183">
    <property type="term" value="F:protein folding chaperone"/>
    <property type="evidence" value="ECO:0007669"/>
    <property type="project" value="TreeGrafter"/>
</dbReference>
<gene>
    <name evidence="3" type="ORF">FCC1311_037502</name>
</gene>
<name>A0A2R5G905_9STRA</name>
<evidence type="ECO:0000313" key="3">
    <source>
        <dbReference type="EMBL" id="GBG27527.1"/>
    </source>
</evidence>
<dbReference type="Gene3D" id="1.10.287.110">
    <property type="entry name" value="DnaJ domain"/>
    <property type="match status" value="1"/>
</dbReference>
<dbReference type="PROSITE" id="PS00636">
    <property type="entry name" value="DNAJ_1"/>
    <property type="match status" value="1"/>
</dbReference>
<dbReference type="Pfam" id="PF00226">
    <property type="entry name" value="DnaJ"/>
    <property type="match status" value="1"/>
</dbReference>
<keyword evidence="4" id="KW-1185">Reference proteome</keyword>
<organism evidence="3 4">
    <name type="scientific">Hondaea fermentalgiana</name>
    <dbReference type="NCBI Taxonomy" id="2315210"/>
    <lineage>
        <taxon>Eukaryota</taxon>
        <taxon>Sar</taxon>
        <taxon>Stramenopiles</taxon>
        <taxon>Bigyra</taxon>
        <taxon>Labyrinthulomycetes</taxon>
        <taxon>Thraustochytrida</taxon>
        <taxon>Thraustochytriidae</taxon>
        <taxon>Hondaea</taxon>
    </lineage>
</organism>
<dbReference type="PANTHER" id="PTHR43948:SF10">
    <property type="entry name" value="MRJ, ISOFORM E"/>
    <property type="match status" value="1"/>
</dbReference>
<evidence type="ECO:0000256" key="1">
    <source>
        <dbReference type="ARBA" id="ARBA00023186"/>
    </source>
</evidence>
<dbReference type="CDD" id="cd06257">
    <property type="entry name" value="DnaJ"/>
    <property type="match status" value="1"/>
</dbReference>
<dbReference type="GO" id="GO:0005737">
    <property type="term" value="C:cytoplasm"/>
    <property type="evidence" value="ECO:0007669"/>
    <property type="project" value="TreeGrafter"/>
</dbReference>
<dbReference type="FunFam" id="1.10.287.110:FF:000034">
    <property type="entry name" value="Chaperone protein DnaJ"/>
    <property type="match status" value="1"/>
</dbReference>
<reference evidence="3 4" key="1">
    <citation type="submission" date="2017-12" db="EMBL/GenBank/DDBJ databases">
        <title>Sequencing, de novo assembly and annotation of complete genome of a new Thraustochytrid species, strain FCC1311.</title>
        <authorList>
            <person name="Sedici K."/>
            <person name="Godart F."/>
            <person name="Aiese Cigliano R."/>
            <person name="Sanseverino W."/>
            <person name="Barakat M."/>
            <person name="Ortet P."/>
            <person name="Marechal E."/>
            <person name="Cagnac O."/>
            <person name="Amato A."/>
        </authorList>
    </citation>
    <scope>NUCLEOTIDE SEQUENCE [LARGE SCALE GENOMIC DNA]</scope>
</reference>
<dbReference type="AlphaFoldDB" id="A0A2R5G905"/>
<dbReference type="PRINTS" id="PR00625">
    <property type="entry name" value="JDOMAIN"/>
</dbReference>
<dbReference type="InterPro" id="IPR036869">
    <property type="entry name" value="J_dom_sf"/>
</dbReference>
<dbReference type="InterPro" id="IPR001623">
    <property type="entry name" value="DnaJ_domain"/>
</dbReference>
<accession>A0A2R5G905</accession>
<dbReference type="GO" id="GO:0051087">
    <property type="term" value="F:protein-folding chaperone binding"/>
    <property type="evidence" value="ECO:0007669"/>
    <property type="project" value="TreeGrafter"/>
</dbReference>
<dbReference type="GO" id="GO:0051082">
    <property type="term" value="F:unfolded protein binding"/>
    <property type="evidence" value="ECO:0007669"/>
    <property type="project" value="TreeGrafter"/>
</dbReference>
<dbReference type="PROSITE" id="PS50076">
    <property type="entry name" value="DNAJ_2"/>
    <property type="match status" value="1"/>
</dbReference>
<dbReference type="Proteomes" id="UP000241890">
    <property type="component" value="Unassembled WGS sequence"/>
</dbReference>
<feature type="domain" description="J" evidence="2">
    <location>
        <begin position="7"/>
        <end position="73"/>
    </location>
</feature>
<dbReference type="PANTHER" id="PTHR43948">
    <property type="entry name" value="DNAJ HOMOLOG SUBFAMILY B"/>
    <property type="match status" value="1"/>
</dbReference>